<protein>
    <submittedName>
        <fullName evidence="3">Uncharacterized protein</fullName>
    </submittedName>
</protein>
<reference evidence="4" key="1">
    <citation type="journal article" date="2019" name="Int. J. Syst. Evol. Microbiol.">
        <title>The Global Catalogue of Microorganisms (GCM) 10K type strain sequencing project: providing services to taxonomists for standard genome sequencing and annotation.</title>
        <authorList>
            <consortium name="The Broad Institute Genomics Platform"/>
            <consortium name="The Broad Institute Genome Sequencing Center for Infectious Disease"/>
            <person name="Wu L."/>
            <person name="Ma J."/>
        </authorList>
    </citation>
    <scope>NUCLEOTIDE SEQUENCE [LARGE SCALE GENOMIC DNA]</scope>
    <source>
        <strain evidence="4">CGMCC 4.7152</strain>
    </source>
</reference>
<feature type="transmembrane region" description="Helical" evidence="2">
    <location>
        <begin position="42"/>
        <end position="61"/>
    </location>
</feature>
<feature type="compositionally biased region" description="Low complexity" evidence="1">
    <location>
        <begin position="82"/>
        <end position="91"/>
    </location>
</feature>
<evidence type="ECO:0000256" key="2">
    <source>
        <dbReference type="SAM" id="Phobius"/>
    </source>
</evidence>
<accession>A0ABV9VZN1</accession>
<organism evidence="3 4">
    <name type="scientific">Dactylosporangium cerinum</name>
    <dbReference type="NCBI Taxonomy" id="1434730"/>
    <lineage>
        <taxon>Bacteria</taxon>
        <taxon>Bacillati</taxon>
        <taxon>Actinomycetota</taxon>
        <taxon>Actinomycetes</taxon>
        <taxon>Micromonosporales</taxon>
        <taxon>Micromonosporaceae</taxon>
        <taxon>Dactylosporangium</taxon>
    </lineage>
</organism>
<dbReference type="EMBL" id="JBHSIU010000028">
    <property type="protein sequence ID" value="MFC5000878.1"/>
    <property type="molecule type" value="Genomic_DNA"/>
</dbReference>
<evidence type="ECO:0000313" key="4">
    <source>
        <dbReference type="Proteomes" id="UP001595912"/>
    </source>
</evidence>
<feature type="compositionally biased region" description="Pro residues" evidence="1">
    <location>
        <begin position="65"/>
        <end position="81"/>
    </location>
</feature>
<keyword evidence="2" id="KW-0812">Transmembrane</keyword>
<feature type="compositionally biased region" description="Low complexity" evidence="1">
    <location>
        <begin position="98"/>
        <end position="118"/>
    </location>
</feature>
<proteinExistence type="predicted"/>
<dbReference type="RefSeq" id="WP_380117407.1">
    <property type="nucleotide sequence ID" value="NZ_JBHSIU010000028.1"/>
</dbReference>
<name>A0ABV9VZN1_9ACTN</name>
<keyword evidence="4" id="KW-1185">Reference proteome</keyword>
<sequence length="266" mass="28202">MTERDPLRTHFDAFQERSTSTAIPPSVEEIPRRLRRTRRRRTVAVVLAALALIALVTVPSWRNSGPPPIPTNSPTPTPSASPSPSSSAVVAAPPPVSPSSTSASGASSSRGATCTTSARGNPMVNGVEAQLTQDYGTTMIPKPANLFEVCPAARLAFVKVIYDWSIDRQQYVLVSNVSYALTQSQPSMTRPKPSVVSSCGGIVVLIVPGRSVPSSIPRSVQDSAQPNSAAYTYLGKSGQVIMDLIEIYSYSNVTSRSYCVPASPPA</sequence>
<keyword evidence="2" id="KW-1133">Transmembrane helix</keyword>
<dbReference type="Proteomes" id="UP001595912">
    <property type="component" value="Unassembled WGS sequence"/>
</dbReference>
<evidence type="ECO:0000313" key="3">
    <source>
        <dbReference type="EMBL" id="MFC5000878.1"/>
    </source>
</evidence>
<evidence type="ECO:0000256" key="1">
    <source>
        <dbReference type="SAM" id="MobiDB-lite"/>
    </source>
</evidence>
<gene>
    <name evidence="3" type="ORF">ACFPIJ_23940</name>
</gene>
<feature type="region of interest" description="Disordered" evidence="1">
    <location>
        <begin position="61"/>
        <end position="122"/>
    </location>
</feature>
<keyword evidence="2" id="KW-0472">Membrane</keyword>
<comment type="caution">
    <text evidence="3">The sequence shown here is derived from an EMBL/GenBank/DDBJ whole genome shotgun (WGS) entry which is preliminary data.</text>
</comment>